<name>W5JUR1_ANODA</name>
<gene>
    <name evidence="2" type="ORF">AND_000075</name>
</gene>
<sequence length="163" mass="16343">MDKDSDKKGGGEKKGGGGGSGGAGQSGGTGLGGAAGVNDPAALLDAASLFAYWGRDPSAMAAAAASNPLFGSQFAMPGGLGGLMPNAGSSSGGANDRFSMSHQHQNTMAVAASQAASLAGLHNIDALIDGYGFIDDTVLIGLLSLSNPILESVRMMRLYWFWF</sequence>
<evidence type="ECO:0000313" key="2">
    <source>
        <dbReference type="EMBL" id="ETN68087.1"/>
    </source>
</evidence>
<reference evidence="2" key="2">
    <citation type="submission" date="2010-05" db="EMBL/GenBank/DDBJ databases">
        <authorList>
            <person name="Almeida L.G."/>
            <person name="Nicolas M.F."/>
            <person name="Souza R.C."/>
            <person name="Vasconcelos A.T.R."/>
        </authorList>
    </citation>
    <scope>NUCLEOTIDE SEQUENCE</scope>
</reference>
<evidence type="ECO:0000313" key="3">
    <source>
        <dbReference type="EnsemblMetazoa" id="ADAC000075-PA"/>
    </source>
</evidence>
<dbReference type="VEuPathDB" id="VectorBase:ADAR2_000385"/>
<dbReference type="EnsemblMetazoa" id="ADAC000075-RA">
    <property type="protein sequence ID" value="ADAC000075-PA"/>
    <property type="gene ID" value="ADAC000075"/>
</dbReference>
<reference evidence="3" key="4">
    <citation type="submission" date="2015-06" db="UniProtKB">
        <authorList>
            <consortium name="EnsemblMetazoa"/>
        </authorList>
    </citation>
    <scope>IDENTIFICATION</scope>
</reference>
<dbReference type="OMA" id="QHQNTMA"/>
<accession>W5JUR1</accession>
<feature type="region of interest" description="Disordered" evidence="1">
    <location>
        <begin position="1"/>
        <end position="31"/>
    </location>
</feature>
<dbReference type="Proteomes" id="UP000000673">
    <property type="component" value="Unassembled WGS sequence"/>
</dbReference>
<organism evidence="2">
    <name type="scientific">Anopheles darlingi</name>
    <name type="common">Mosquito</name>
    <dbReference type="NCBI Taxonomy" id="43151"/>
    <lineage>
        <taxon>Eukaryota</taxon>
        <taxon>Metazoa</taxon>
        <taxon>Ecdysozoa</taxon>
        <taxon>Arthropoda</taxon>
        <taxon>Hexapoda</taxon>
        <taxon>Insecta</taxon>
        <taxon>Pterygota</taxon>
        <taxon>Neoptera</taxon>
        <taxon>Endopterygota</taxon>
        <taxon>Diptera</taxon>
        <taxon>Nematocera</taxon>
        <taxon>Culicoidea</taxon>
        <taxon>Culicidae</taxon>
        <taxon>Anophelinae</taxon>
        <taxon>Anopheles</taxon>
    </lineage>
</organism>
<proteinExistence type="predicted"/>
<dbReference type="VEuPathDB" id="VectorBase:ADAC000075"/>
<dbReference type="HOGENOM" id="CLU_1628414_0_0_1"/>
<dbReference type="EMBL" id="ADMH02000013">
    <property type="protein sequence ID" value="ETN68087.1"/>
    <property type="molecule type" value="Genomic_DNA"/>
</dbReference>
<dbReference type="STRING" id="43151.W5JUR1"/>
<keyword evidence="4" id="KW-1185">Reference proteome</keyword>
<dbReference type="AlphaFoldDB" id="W5JUR1"/>
<evidence type="ECO:0000313" key="4">
    <source>
        <dbReference type="Proteomes" id="UP000000673"/>
    </source>
</evidence>
<evidence type="ECO:0000256" key="1">
    <source>
        <dbReference type="SAM" id="MobiDB-lite"/>
    </source>
</evidence>
<protein>
    <submittedName>
        <fullName evidence="2 3">Uncharacterized protein</fullName>
    </submittedName>
</protein>
<feature type="compositionally biased region" description="Gly residues" evidence="1">
    <location>
        <begin position="16"/>
        <end position="31"/>
    </location>
</feature>
<reference evidence="2 4" key="1">
    <citation type="journal article" date="2010" name="BMC Genomics">
        <title>Combination of measures distinguishes pre-miRNAs from other stem-loops in the genome of the newly sequenced Anopheles darlingi.</title>
        <authorList>
            <person name="Mendes N.D."/>
            <person name="Freitas A.T."/>
            <person name="Vasconcelos A.T."/>
            <person name="Sagot M.F."/>
        </authorList>
    </citation>
    <scope>NUCLEOTIDE SEQUENCE</scope>
</reference>
<feature type="compositionally biased region" description="Basic and acidic residues" evidence="1">
    <location>
        <begin position="1"/>
        <end position="15"/>
    </location>
</feature>
<reference evidence="2" key="3">
    <citation type="journal article" date="2013" name="Nucleic Acids Res.">
        <title>The genome of Anopheles darlingi, the main neotropical malaria vector.</title>
        <authorList>
            <person name="Marinotti O."/>
            <person name="Cerqueira G.C."/>
            <person name="de Almeida L.G."/>
            <person name="Ferro M.I."/>
            <person name="Loreto E.L."/>
            <person name="Zaha A."/>
            <person name="Teixeira S.M."/>
            <person name="Wespiser A.R."/>
            <person name="Almeida E Silva A."/>
            <person name="Schlindwein A.D."/>
            <person name="Pacheco A.C."/>
            <person name="Silva A.L."/>
            <person name="Graveley B.R."/>
            <person name="Walenz B.P."/>
            <person name="Lima Bde A."/>
            <person name="Ribeiro C.A."/>
            <person name="Nunes-Silva C.G."/>
            <person name="de Carvalho C.R."/>
            <person name="Soares C.M."/>
            <person name="de Menezes C.B."/>
            <person name="Matiolli C."/>
            <person name="Caffrey D."/>
            <person name="Araujo D.A."/>
            <person name="de Oliveira D.M."/>
            <person name="Golenbock D."/>
            <person name="Grisard E.C."/>
            <person name="Fantinatti-Garboggini F."/>
            <person name="de Carvalho F.M."/>
            <person name="Barcellos F.G."/>
            <person name="Prosdocimi F."/>
            <person name="May G."/>
            <person name="Azevedo Junior G.M."/>
            <person name="Guimaraes G.M."/>
            <person name="Goldman G.H."/>
            <person name="Padilha I.Q."/>
            <person name="Batista Jda S."/>
            <person name="Ferro J.A."/>
            <person name="Ribeiro J.M."/>
            <person name="Fietto J.L."/>
            <person name="Dabbas K.M."/>
            <person name="Cerdeira L."/>
            <person name="Agnez-Lima L.F."/>
            <person name="Brocchi M."/>
            <person name="de Carvalho M.O."/>
            <person name="Teixeira Mde M."/>
            <person name="Diniz Maia Mde M."/>
            <person name="Goldman M.H."/>
            <person name="Cruz Schneider M.P."/>
            <person name="Felipe M.S."/>
            <person name="Hungria M."/>
            <person name="Nicolas M.F."/>
            <person name="Pereira M."/>
            <person name="Montes M.A."/>
            <person name="Cantao M.E."/>
            <person name="Vincentz M."/>
            <person name="Rafael M.S."/>
            <person name="Silverman N."/>
            <person name="Stoco P.H."/>
            <person name="Souza R.C."/>
            <person name="Vicentini R."/>
            <person name="Gazzinelli R.T."/>
            <person name="Neves Rde O."/>
            <person name="Silva R."/>
            <person name="Astolfi-Filho S."/>
            <person name="Maciel T.E."/>
            <person name="Urmenyi T.P."/>
            <person name="Tadei W.P."/>
            <person name="Camargo E.P."/>
            <person name="de Vasconcelos A.T."/>
        </authorList>
    </citation>
    <scope>NUCLEOTIDE SEQUENCE</scope>
</reference>
<dbReference type="eggNOG" id="KOG1245">
    <property type="taxonomic scope" value="Eukaryota"/>
</dbReference>